<accession>A0A5B7IN86</accession>
<name>A0A5B7IN86_PORTR</name>
<dbReference type="EMBL" id="VSRR010070209">
    <property type="protein sequence ID" value="MPC85990.1"/>
    <property type="molecule type" value="Genomic_DNA"/>
</dbReference>
<reference evidence="1 2" key="1">
    <citation type="submission" date="2019-05" db="EMBL/GenBank/DDBJ databases">
        <title>Another draft genome of Portunus trituberculatus and its Hox gene families provides insights of decapod evolution.</title>
        <authorList>
            <person name="Jeong J.-H."/>
            <person name="Song I."/>
            <person name="Kim S."/>
            <person name="Choi T."/>
            <person name="Kim D."/>
            <person name="Ryu S."/>
            <person name="Kim W."/>
        </authorList>
    </citation>
    <scope>NUCLEOTIDE SEQUENCE [LARGE SCALE GENOMIC DNA]</scope>
    <source>
        <tissue evidence="1">Muscle</tissue>
    </source>
</reference>
<protein>
    <submittedName>
        <fullName evidence="1">Uncharacterized protein</fullName>
    </submittedName>
</protein>
<keyword evidence="2" id="KW-1185">Reference proteome</keyword>
<comment type="caution">
    <text evidence="1">The sequence shown here is derived from an EMBL/GenBank/DDBJ whole genome shotgun (WGS) entry which is preliminary data.</text>
</comment>
<dbReference type="AlphaFoldDB" id="A0A5B7IN86"/>
<sequence length="52" mass="6086">MDNKSDIAEYFSVVVKVWIKVFKKNSSNILNSYTVQHDPHHLPRQADPYIPD</sequence>
<dbReference type="Proteomes" id="UP000324222">
    <property type="component" value="Unassembled WGS sequence"/>
</dbReference>
<proteinExistence type="predicted"/>
<organism evidence="1 2">
    <name type="scientific">Portunus trituberculatus</name>
    <name type="common">Swimming crab</name>
    <name type="synonym">Neptunus trituberculatus</name>
    <dbReference type="NCBI Taxonomy" id="210409"/>
    <lineage>
        <taxon>Eukaryota</taxon>
        <taxon>Metazoa</taxon>
        <taxon>Ecdysozoa</taxon>
        <taxon>Arthropoda</taxon>
        <taxon>Crustacea</taxon>
        <taxon>Multicrustacea</taxon>
        <taxon>Malacostraca</taxon>
        <taxon>Eumalacostraca</taxon>
        <taxon>Eucarida</taxon>
        <taxon>Decapoda</taxon>
        <taxon>Pleocyemata</taxon>
        <taxon>Brachyura</taxon>
        <taxon>Eubrachyura</taxon>
        <taxon>Portunoidea</taxon>
        <taxon>Portunidae</taxon>
        <taxon>Portuninae</taxon>
        <taxon>Portunus</taxon>
    </lineage>
</organism>
<evidence type="ECO:0000313" key="1">
    <source>
        <dbReference type="EMBL" id="MPC85990.1"/>
    </source>
</evidence>
<evidence type="ECO:0000313" key="2">
    <source>
        <dbReference type="Proteomes" id="UP000324222"/>
    </source>
</evidence>
<gene>
    <name evidence="1" type="ORF">E2C01_080799</name>
</gene>